<organism evidence="8 9">
    <name type="scientific">Actinoplanes hulinensis</name>
    <dbReference type="NCBI Taxonomy" id="1144547"/>
    <lineage>
        <taxon>Bacteria</taxon>
        <taxon>Bacillati</taxon>
        <taxon>Actinomycetota</taxon>
        <taxon>Actinomycetes</taxon>
        <taxon>Micromonosporales</taxon>
        <taxon>Micromonosporaceae</taxon>
        <taxon>Actinoplanes</taxon>
    </lineage>
</organism>
<proteinExistence type="inferred from homology"/>
<keyword evidence="2 5" id="KW-0645">Protease</keyword>
<evidence type="ECO:0000313" key="8">
    <source>
        <dbReference type="EMBL" id="MBW6438123.1"/>
    </source>
</evidence>
<dbReference type="InterPro" id="IPR013783">
    <property type="entry name" value="Ig-like_fold"/>
</dbReference>
<dbReference type="InterPro" id="IPR015500">
    <property type="entry name" value="Peptidase_S8_subtilisin-rel"/>
</dbReference>
<dbReference type="PANTHER" id="PTHR43806">
    <property type="entry name" value="PEPTIDASE S8"/>
    <property type="match status" value="1"/>
</dbReference>
<evidence type="ECO:0000313" key="9">
    <source>
        <dbReference type="Proteomes" id="UP001519863"/>
    </source>
</evidence>
<evidence type="ECO:0000256" key="2">
    <source>
        <dbReference type="ARBA" id="ARBA00022670"/>
    </source>
</evidence>
<evidence type="ECO:0000256" key="5">
    <source>
        <dbReference type="PROSITE-ProRule" id="PRU01240"/>
    </source>
</evidence>
<feature type="domain" description="Peptidase S8/S53" evidence="7">
    <location>
        <begin position="129"/>
        <end position="362"/>
    </location>
</feature>
<dbReference type="Gene3D" id="3.40.50.200">
    <property type="entry name" value="Peptidase S8/S53 domain"/>
    <property type="match status" value="1"/>
</dbReference>
<dbReference type="RefSeq" id="WP_220147374.1">
    <property type="nucleotide sequence ID" value="NZ_JAHXZI010000018.1"/>
</dbReference>
<keyword evidence="4 5" id="KW-0720">Serine protease</keyword>
<comment type="similarity">
    <text evidence="1 5">Belongs to the peptidase S8 family.</text>
</comment>
<feature type="chain" id="PRO_5045679023" evidence="6">
    <location>
        <begin position="24"/>
        <end position="746"/>
    </location>
</feature>
<dbReference type="Proteomes" id="UP001519863">
    <property type="component" value="Unassembled WGS sequence"/>
</dbReference>
<gene>
    <name evidence="8" type="ORF">KZ829_30785</name>
</gene>
<feature type="active site" description="Charge relay system" evidence="5">
    <location>
        <position position="170"/>
    </location>
</feature>
<dbReference type="EMBL" id="JAHXZI010000018">
    <property type="protein sequence ID" value="MBW6438123.1"/>
    <property type="molecule type" value="Genomic_DNA"/>
</dbReference>
<dbReference type="PANTHER" id="PTHR43806:SF11">
    <property type="entry name" value="CEREVISIN-RELATED"/>
    <property type="match status" value="1"/>
</dbReference>
<keyword evidence="6" id="KW-0732">Signal</keyword>
<dbReference type="InterPro" id="IPR050131">
    <property type="entry name" value="Peptidase_S8_subtilisin-like"/>
</dbReference>
<dbReference type="InterPro" id="IPR036852">
    <property type="entry name" value="Peptidase_S8/S53_dom_sf"/>
</dbReference>
<feature type="active site" description="Charge relay system" evidence="5">
    <location>
        <position position="330"/>
    </location>
</feature>
<dbReference type="SUPFAM" id="SSF52743">
    <property type="entry name" value="Subtilisin-like"/>
    <property type="match status" value="1"/>
</dbReference>
<dbReference type="PROSITE" id="PS00136">
    <property type="entry name" value="SUBTILASE_ASP"/>
    <property type="match status" value="1"/>
</dbReference>
<dbReference type="Pfam" id="PF00082">
    <property type="entry name" value="Peptidase_S8"/>
    <property type="match status" value="1"/>
</dbReference>
<dbReference type="PRINTS" id="PR00723">
    <property type="entry name" value="SUBTILISIN"/>
</dbReference>
<feature type="active site" description="Charge relay system" evidence="5">
    <location>
        <position position="137"/>
    </location>
</feature>
<evidence type="ECO:0000256" key="4">
    <source>
        <dbReference type="ARBA" id="ARBA00022825"/>
    </source>
</evidence>
<evidence type="ECO:0000256" key="1">
    <source>
        <dbReference type="ARBA" id="ARBA00011073"/>
    </source>
</evidence>
<reference evidence="8 9" key="1">
    <citation type="journal article" date="2013" name="Antonie Van Leeuwenhoek">
        <title>Actinoplanes hulinensis sp. nov., a novel actinomycete isolated from soybean root (Glycine max (L.) Merr).</title>
        <authorList>
            <person name="Shen Y."/>
            <person name="Liu C."/>
            <person name="Wang X."/>
            <person name="Zhao J."/>
            <person name="Jia F."/>
            <person name="Zhang Y."/>
            <person name="Wang L."/>
            <person name="Yang D."/>
            <person name="Xiang W."/>
        </authorList>
    </citation>
    <scope>NUCLEOTIDE SEQUENCE [LARGE SCALE GENOMIC DNA]</scope>
    <source>
        <strain evidence="8 9">NEAU-M9</strain>
    </source>
</reference>
<dbReference type="Pfam" id="PF17957">
    <property type="entry name" value="Big_7"/>
    <property type="match status" value="2"/>
</dbReference>
<protein>
    <submittedName>
        <fullName evidence="8">S8 family serine peptidase</fullName>
    </submittedName>
</protein>
<accession>A0ABS7BB20</accession>
<evidence type="ECO:0000259" key="7">
    <source>
        <dbReference type="Pfam" id="PF00082"/>
    </source>
</evidence>
<evidence type="ECO:0000256" key="3">
    <source>
        <dbReference type="ARBA" id="ARBA00022801"/>
    </source>
</evidence>
<dbReference type="InterPro" id="IPR023827">
    <property type="entry name" value="Peptidase_S8_Asp-AS"/>
</dbReference>
<dbReference type="PROSITE" id="PS51892">
    <property type="entry name" value="SUBTILASE"/>
    <property type="match status" value="1"/>
</dbReference>
<keyword evidence="9" id="KW-1185">Reference proteome</keyword>
<name>A0ABS7BB20_9ACTN</name>
<dbReference type="Gene3D" id="2.60.40.10">
    <property type="entry name" value="Immunoglobulins"/>
    <property type="match status" value="3"/>
</dbReference>
<feature type="signal peptide" evidence="6">
    <location>
        <begin position="1"/>
        <end position="23"/>
    </location>
</feature>
<evidence type="ECO:0000256" key="6">
    <source>
        <dbReference type="SAM" id="SignalP"/>
    </source>
</evidence>
<dbReference type="InterPro" id="IPR000209">
    <property type="entry name" value="Peptidase_S8/S53_dom"/>
</dbReference>
<keyword evidence="3 5" id="KW-0378">Hydrolase</keyword>
<comment type="caution">
    <text evidence="8">The sequence shown here is derived from an EMBL/GenBank/DDBJ whole genome shotgun (WGS) entry which is preliminary data.</text>
</comment>
<sequence>MRIASSCLASLLLVGLVATPAAAAEEPVRLNVGLVAGAEPAAVLTGLGDRAGVVKRVHGLDAITVEVAEPDRDSVIATLRDHSGVRYAEPDGQVHADAVTVNDPQTSNELFHLAVNRVPDAWTWTTGSTAVTVAVVDSGVTRNRDLDDGRVLTGYDFVDGDTSPADADGHGTAMATLIAAEANNYYGNAGVCMSCRILPVRVLDQQAEGPAAGAVADAAAGIVWAAEQGAQVVNVSFSTPVESELLRDAVDRATQLGALVVAAAGNDGGTARAYPAAFEPVVAVGAVTNTGRPHGPTNQNSVTDQWIDAAADDMFGVGSGSHVTFPNGTSVASSIVSGIAALAFSTGSDVPAAEVRAAIMSSGFRPSGQPTHSAPLVDAARVIYAFAKDDEQAPTVTDIGFTVPRPVSVDGITVRPKAADDHAVAGYRLLVDGTEVGATAATMQAAPMTWRPPAVFEGEVTVTVEAIDLAGRVGRISTVVPVDTIAPKMTVVSPFYFDVVHGSVTVEIRTPETAPHRITANGVTLTQVPGTDRWIGEVPAASPVEMMVVDAADNVIRESRPVTIDDEGPMITGLTPAANTRVRGTFTSMLQGVQDVIGVARAELWANGRYVGTDNVAPYSLAVNSGAANGSVVLSWRLTDRFGNIRTYTRTVIADNAGPALAISKAPKNKAKIKGTTKVYVKASDASGIARVELIVNGRVVARDVTAGYLLSFNASKQRKTMKVQVRAYDKLGNVKYTSTRTWYRK</sequence>